<keyword evidence="3" id="KW-0114">cAMP</keyword>
<keyword evidence="6" id="KW-1185">Reference proteome</keyword>
<dbReference type="GeneID" id="106472362"/>
<name>A0ABM1TLA2_LIMPO</name>
<accession>A0ABM1TLA2</accession>
<keyword evidence="2" id="KW-0378">Hydrolase</keyword>
<gene>
    <name evidence="7" type="primary">LOC106472362</name>
</gene>
<evidence type="ECO:0000313" key="7">
    <source>
        <dbReference type="RefSeq" id="XP_022256658.1"/>
    </source>
</evidence>
<evidence type="ECO:0000256" key="1">
    <source>
        <dbReference type="ARBA" id="ARBA00012276"/>
    </source>
</evidence>
<dbReference type="Proteomes" id="UP000694941">
    <property type="component" value="Unplaced"/>
</dbReference>
<dbReference type="RefSeq" id="XP_022256658.1">
    <property type="nucleotide sequence ID" value="XM_022400950.1"/>
</dbReference>
<evidence type="ECO:0000256" key="2">
    <source>
        <dbReference type="ARBA" id="ARBA00022801"/>
    </source>
</evidence>
<dbReference type="InterPro" id="IPR040844">
    <property type="entry name" value="PDE4_UCR"/>
</dbReference>
<feature type="compositionally biased region" description="Basic and acidic residues" evidence="4">
    <location>
        <begin position="1"/>
        <end position="16"/>
    </location>
</feature>
<reference evidence="7" key="1">
    <citation type="submission" date="2025-08" db="UniProtKB">
        <authorList>
            <consortium name="RefSeq"/>
        </authorList>
    </citation>
    <scope>IDENTIFICATION</scope>
    <source>
        <tissue evidence="7">Muscle</tissue>
    </source>
</reference>
<dbReference type="PANTHER" id="PTHR40141:SF2">
    <property type="entry name" value="3',5'-CYCLIC-AMP PHOSPHODIESTERASE"/>
    <property type="match status" value="1"/>
</dbReference>
<feature type="region of interest" description="Disordered" evidence="4">
    <location>
        <begin position="1"/>
        <end position="30"/>
    </location>
</feature>
<feature type="domain" description="Phosphodiesterase 4 upstream conserved regions (UCR)" evidence="5">
    <location>
        <begin position="113"/>
        <end position="145"/>
    </location>
</feature>
<evidence type="ECO:0000256" key="3">
    <source>
        <dbReference type="ARBA" id="ARBA00023149"/>
    </source>
</evidence>
<dbReference type="EC" id="3.1.4.53" evidence="1"/>
<proteinExistence type="predicted"/>
<evidence type="ECO:0000256" key="4">
    <source>
        <dbReference type="SAM" id="MobiDB-lite"/>
    </source>
</evidence>
<dbReference type="PANTHER" id="PTHR40141">
    <property type="entry name" value="3',5'-CYCLIC-AMP PHOSPHODIESTERASE-RELATED"/>
    <property type="match status" value="1"/>
</dbReference>
<evidence type="ECO:0000259" key="5">
    <source>
        <dbReference type="Pfam" id="PF18100"/>
    </source>
</evidence>
<dbReference type="Pfam" id="PF18100">
    <property type="entry name" value="PDE4_UCR"/>
    <property type="match status" value="1"/>
</dbReference>
<evidence type="ECO:0000313" key="6">
    <source>
        <dbReference type="Proteomes" id="UP000694941"/>
    </source>
</evidence>
<sequence>METDIRQNELPEIKLDEPDDEETGVEPKSGFLTLPVPRRRHSWICGFDVDDGNSQNRTLLDATSPSSGLVLQSMPQRRESFLYRSDSEFEMSPKSVSRHSSIGSELHLEDLIVTPFAQILQSLRNVRNNYILITNVPANKSKRSSGSLGSSSGPNKFG</sequence>
<protein>
    <recommendedName>
        <fullName evidence="1">3',5'-cyclic-AMP phosphodiesterase</fullName>
        <ecNumber evidence="1">3.1.4.53</ecNumber>
    </recommendedName>
</protein>
<feature type="non-terminal residue" evidence="7">
    <location>
        <position position="158"/>
    </location>
</feature>
<organism evidence="6 7">
    <name type="scientific">Limulus polyphemus</name>
    <name type="common">Atlantic horseshoe crab</name>
    <dbReference type="NCBI Taxonomy" id="6850"/>
    <lineage>
        <taxon>Eukaryota</taxon>
        <taxon>Metazoa</taxon>
        <taxon>Ecdysozoa</taxon>
        <taxon>Arthropoda</taxon>
        <taxon>Chelicerata</taxon>
        <taxon>Merostomata</taxon>
        <taxon>Xiphosura</taxon>
        <taxon>Limulidae</taxon>
        <taxon>Limulus</taxon>
    </lineage>
</organism>